<gene>
    <name evidence="3" type="primary">ATPase8</name>
</gene>
<name>A6XDL5_ALBCA</name>
<proteinExistence type="predicted"/>
<dbReference type="AlphaFoldDB" id="A6XDL5"/>
<dbReference type="EMBL" id="DQ673628">
    <property type="protein sequence ID" value="ABG66569.1"/>
    <property type="molecule type" value="Genomic_DNA"/>
</dbReference>
<keyword evidence="2" id="KW-0472">Membrane</keyword>
<feature type="region of interest" description="Disordered" evidence="1">
    <location>
        <begin position="36"/>
        <end position="56"/>
    </location>
</feature>
<geneLocation type="mitochondrion" evidence="3"/>
<evidence type="ECO:0000256" key="1">
    <source>
        <dbReference type="SAM" id="MobiDB-lite"/>
    </source>
</evidence>
<protein>
    <submittedName>
        <fullName evidence="3">ATPase subunit 8</fullName>
    </submittedName>
</protein>
<evidence type="ECO:0000313" key="3">
    <source>
        <dbReference type="EMBL" id="ABG66569.1"/>
    </source>
</evidence>
<keyword evidence="2" id="KW-0812">Transmembrane</keyword>
<keyword evidence="3" id="KW-0496">Mitochondrion</keyword>
<feature type="transmembrane region" description="Helical" evidence="2">
    <location>
        <begin position="6"/>
        <end position="27"/>
    </location>
</feature>
<evidence type="ECO:0000256" key="2">
    <source>
        <dbReference type="SAM" id="Phobius"/>
    </source>
</evidence>
<organism evidence="3">
    <name type="scientific">Albinaria caerulea</name>
    <name type="common">Land snail</name>
    <dbReference type="NCBI Taxonomy" id="42349"/>
    <lineage>
        <taxon>Eukaryota</taxon>
        <taxon>Metazoa</taxon>
        <taxon>Spiralia</taxon>
        <taxon>Lophotrochozoa</taxon>
        <taxon>Mollusca</taxon>
        <taxon>Gastropoda</taxon>
        <taxon>Heterobranchia</taxon>
        <taxon>Euthyneura</taxon>
        <taxon>Panpulmonata</taxon>
        <taxon>Eupulmonata</taxon>
        <taxon>Stylommatophora</taxon>
        <taxon>Helicina</taxon>
        <taxon>Clausilioidea</taxon>
        <taxon>Clausiliidae</taxon>
        <taxon>Alopiinae</taxon>
        <taxon>Albinaria</taxon>
    </lineage>
</organism>
<accession>A6XDL5</accession>
<keyword evidence="2" id="KW-1133">Transmembrane helix</keyword>
<sequence>MPQLSPMNGLLIMFSVTLMLLTVLLVINHFMLKPMASPPLTSHMKAKKSGGEKLYY</sequence>
<reference evidence="3" key="1">
    <citation type="journal article" date="2007" name="Mol. Phylogenet. Evol.">
        <title>Inference of evolutionary patterns of the land snail Albinaria in the Aegean archipelago: is vicariance enough?</title>
        <authorList>
            <person name="Douris V."/>
            <person name="Giokas S."/>
            <person name="Thomaz D."/>
            <person name="Lecanidou R."/>
            <person name="Rodakis G.C."/>
        </authorList>
    </citation>
    <scope>NUCLEOTIDE SEQUENCE</scope>
</reference>